<reference evidence="10" key="1">
    <citation type="submission" date="2022-11" db="UniProtKB">
        <authorList>
            <consortium name="WormBaseParasite"/>
        </authorList>
    </citation>
    <scope>IDENTIFICATION</scope>
</reference>
<keyword evidence="3" id="KW-0238">DNA-binding</keyword>
<feature type="compositionally biased region" description="Polar residues" evidence="7">
    <location>
        <begin position="497"/>
        <end position="506"/>
    </location>
</feature>
<dbReference type="PANTHER" id="PTHR10328">
    <property type="entry name" value="PROTEIN MAX MYC-ASSOCIATED FACTOR X"/>
    <property type="match status" value="1"/>
</dbReference>
<keyword evidence="2" id="KW-0805">Transcription regulation</keyword>
<keyword evidence="5" id="KW-0804">Transcription</keyword>
<dbReference type="Gene3D" id="4.10.280.10">
    <property type="entry name" value="Helix-loop-helix DNA-binding domain"/>
    <property type="match status" value="1"/>
</dbReference>
<dbReference type="GO" id="GO:0090575">
    <property type="term" value="C:RNA polymerase II transcription regulator complex"/>
    <property type="evidence" value="ECO:0007669"/>
    <property type="project" value="TreeGrafter"/>
</dbReference>
<dbReference type="Pfam" id="PF00010">
    <property type="entry name" value="HLH"/>
    <property type="match status" value="1"/>
</dbReference>
<name>A0A915EGW3_9BILA</name>
<evidence type="ECO:0000256" key="2">
    <source>
        <dbReference type="ARBA" id="ARBA00023015"/>
    </source>
</evidence>
<evidence type="ECO:0000313" key="10">
    <source>
        <dbReference type="WBParaSite" id="jg5763"/>
    </source>
</evidence>
<keyword evidence="4" id="KW-0010">Activator</keyword>
<dbReference type="GO" id="GO:0046983">
    <property type="term" value="F:protein dimerization activity"/>
    <property type="evidence" value="ECO:0007669"/>
    <property type="project" value="InterPro"/>
</dbReference>
<dbReference type="InterPro" id="IPR036638">
    <property type="entry name" value="HLH_DNA-bd_sf"/>
</dbReference>
<dbReference type="PANTHER" id="PTHR10328:SF3">
    <property type="entry name" value="PROTEIN MAX"/>
    <property type="match status" value="1"/>
</dbReference>
<dbReference type="Proteomes" id="UP000887574">
    <property type="component" value="Unplaced"/>
</dbReference>
<organism evidence="9 10">
    <name type="scientific">Ditylenchus dipsaci</name>
    <dbReference type="NCBI Taxonomy" id="166011"/>
    <lineage>
        <taxon>Eukaryota</taxon>
        <taxon>Metazoa</taxon>
        <taxon>Ecdysozoa</taxon>
        <taxon>Nematoda</taxon>
        <taxon>Chromadorea</taxon>
        <taxon>Rhabditida</taxon>
        <taxon>Tylenchina</taxon>
        <taxon>Tylenchomorpha</taxon>
        <taxon>Sphaerularioidea</taxon>
        <taxon>Anguinidae</taxon>
        <taxon>Anguininae</taxon>
        <taxon>Ditylenchus</taxon>
    </lineage>
</organism>
<evidence type="ECO:0000256" key="3">
    <source>
        <dbReference type="ARBA" id="ARBA00023125"/>
    </source>
</evidence>
<proteinExistence type="inferred from homology"/>
<evidence type="ECO:0000256" key="1">
    <source>
        <dbReference type="ARBA" id="ARBA00007628"/>
    </source>
</evidence>
<evidence type="ECO:0000256" key="6">
    <source>
        <dbReference type="ARBA" id="ARBA00023242"/>
    </source>
</evidence>
<dbReference type="InterPro" id="IPR011598">
    <property type="entry name" value="bHLH_dom"/>
</dbReference>
<feature type="compositionally biased region" description="Low complexity" evidence="7">
    <location>
        <begin position="478"/>
        <end position="496"/>
    </location>
</feature>
<dbReference type="GO" id="GO:0003677">
    <property type="term" value="F:DNA binding"/>
    <property type="evidence" value="ECO:0007669"/>
    <property type="project" value="UniProtKB-KW"/>
</dbReference>
<dbReference type="PROSITE" id="PS50888">
    <property type="entry name" value="BHLH"/>
    <property type="match status" value="1"/>
</dbReference>
<dbReference type="SUPFAM" id="SSF47459">
    <property type="entry name" value="HLH, helix-loop-helix DNA-binding domain"/>
    <property type="match status" value="1"/>
</dbReference>
<accession>A0A915EGW3</accession>
<dbReference type="GO" id="GO:0045944">
    <property type="term" value="P:positive regulation of transcription by RNA polymerase II"/>
    <property type="evidence" value="ECO:0007669"/>
    <property type="project" value="TreeGrafter"/>
</dbReference>
<keyword evidence="6" id="KW-0539">Nucleus</keyword>
<evidence type="ECO:0000256" key="4">
    <source>
        <dbReference type="ARBA" id="ARBA00023159"/>
    </source>
</evidence>
<dbReference type="SMART" id="SM00353">
    <property type="entry name" value="HLH"/>
    <property type="match status" value="1"/>
</dbReference>
<feature type="domain" description="BHLH" evidence="8">
    <location>
        <begin position="99"/>
        <end position="150"/>
    </location>
</feature>
<sequence length="515" mass="56274">MTPTSASYCQVIASTTTTMSSLMSNASAAGLLSGDGGGPGVYRKRKYTRHQKRSTVNVYRGATADIHTYDNDLLSEDDEDEIRSKKSLSGSPSELIDEDRRAHHNELERRRRDHIKDHFTALKNSIPLLEGEKSSRALILKRAVDYISLMQAQLKEYKLEMERQSEMLALAKPTATSVYNKPAATQQSLPSSFSLSEQHTAELTASAFLNRVMHSPSTSPVSPPSAFAGALPFSATTPSILSTSTATNISTRSPMYPGMASNPSTVTNHLSNPTSDSLRLTTSSESVALNNSTNLTSFLSSLLIQNHPLLSQLQFQQQQKQLSNNLVITTSPVLSAFGPASTGIDANCNTANENYIINSSLLAEAQRARLLASTLALRERQLAAAVASKHLRATHDDSNACELSRCLLSVAFLPKQDVARRFDEIKEALQTTPVFQELNLENNLQAEEQEGHQEEENLQNDLICLRCSNRQVPSRWVRSSSTSLKSSVKPRSSASSQVKGRNQPVSAKNGPSRIL</sequence>
<evidence type="ECO:0000256" key="5">
    <source>
        <dbReference type="ARBA" id="ARBA00023163"/>
    </source>
</evidence>
<feature type="region of interest" description="Disordered" evidence="7">
    <location>
        <begin position="77"/>
        <end position="100"/>
    </location>
</feature>
<dbReference type="WBParaSite" id="jg5763">
    <property type="protein sequence ID" value="jg5763"/>
    <property type="gene ID" value="jg5763"/>
</dbReference>
<comment type="similarity">
    <text evidence="1">Belongs to the MAX family.</text>
</comment>
<evidence type="ECO:0000259" key="8">
    <source>
        <dbReference type="PROSITE" id="PS50888"/>
    </source>
</evidence>
<dbReference type="AlphaFoldDB" id="A0A915EGW3"/>
<protein>
    <submittedName>
        <fullName evidence="10">BHLH domain-containing protein</fullName>
    </submittedName>
</protein>
<feature type="region of interest" description="Disordered" evidence="7">
    <location>
        <begin position="478"/>
        <end position="515"/>
    </location>
</feature>
<evidence type="ECO:0000256" key="7">
    <source>
        <dbReference type="SAM" id="MobiDB-lite"/>
    </source>
</evidence>
<keyword evidence="9" id="KW-1185">Reference proteome</keyword>
<dbReference type="GO" id="GO:0003700">
    <property type="term" value="F:DNA-binding transcription factor activity"/>
    <property type="evidence" value="ECO:0007669"/>
    <property type="project" value="TreeGrafter"/>
</dbReference>
<evidence type="ECO:0000313" key="9">
    <source>
        <dbReference type="Proteomes" id="UP000887574"/>
    </source>
</evidence>